<dbReference type="Gene3D" id="3.40.50.150">
    <property type="entry name" value="Vaccinia Virus protein VP39"/>
    <property type="match status" value="1"/>
</dbReference>
<dbReference type="GO" id="GO:0045881">
    <property type="term" value="P:positive regulation of sporulation resulting in formation of a cellular spore"/>
    <property type="evidence" value="ECO:0007669"/>
    <property type="project" value="TreeGrafter"/>
</dbReference>
<name>A0A6I4STW3_9SPHN</name>
<evidence type="ECO:0000256" key="5">
    <source>
        <dbReference type="ARBA" id="ARBA00022691"/>
    </source>
</evidence>
<keyword evidence="4" id="KW-0808">Transferase</keyword>
<dbReference type="PRINTS" id="PR00506">
    <property type="entry name" value="D21N6MTFRASE"/>
</dbReference>
<dbReference type="EMBL" id="WTYM01000026">
    <property type="protein sequence ID" value="MXO58487.1"/>
    <property type="molecule type" value="Genomic_DNA"/>
</dbReference>
<evidence type="ECO:0000256" key="3">
    <source>
        <dbReference type="ARBA" id="ARBA00022603"/>
    </source>
</evidence>
<dbReference type="InterPro" id="IPR029063">
    <property type="entry name" value="SAM-dependent_MTases_sf"/>
</dbReference>
<accession>A0A6I4STW3</accession>
<keyword evidence="5" id="KW-0949">S-adenosyl-L-methionine</keyword>
<proteinExistence type="inferred from homology"/>
<comment type="similarity">
    <text evidence="1">Belongs to the N(4)/N(6)-methyltransferase family.</text>
</comment>
<reference evidence="8 9" key="1">
    <citation type="submission" date="2019-12" db="EMBL/GenBank/DDBJ databases">
        <title>Genomic-based taxomic classification of the family Erythrobacteraceae.</title>
        <authorList>
            <person name="Xu L."/>
        </authorList>
    </citation>
    <scope>NUCLEOTIDE SEQUENCE [LARGE SCALE GENOMIC DNA]</scope>
    <source>
        <strain evidence="8 9">MCCC 1K01500</strain>
    </source>
</reference>
<dbReference type="SMART" id="SM00470">
    <property type="entry name" value="ParB"/>
    <property type="match status" value="1"/>
</dbReference>
<protein>
    <recommendedName>
        <fullName evidence="2">site-specific DNA-methyltransferase (adenine-specific)</fullName>
        <ecNumber evidence="2">2.1.1.72</ecNumber>
    </recommendedName>
</protein>
<dbReference type="AlphaFoldDB" id="A0A6I4STW3"/>
<evidence type="ECO:0000259" key="7">
    <source>
        <dbReference type="SMART" id="SM00470"/>
    </source>
</evidence>
<dbReference type="InterPro" id="IPR036086">
    <property type="entry name" value="ParB/Sulfiredoxin_sf"/>
</dbReference>
<evidence type="ECO:0000256" key="4">
    <source>
        <dbReference type="ARBA" id="ARBA00022679"/>
    </source>
</evidence>
<dbReference type="SUPFAM" id="SSF110849">
    <property type="entry name" value="ParB/Sulfiredoxin"/>
    <property type="match status" value="1"/>
</dbReference>
<dbReference type="Pfam" id="PF02195">
    <property type="entry name" value="ParB_N"/>
    <property type="match status" value="1"/>
</dbReference>
<evidence type="ECO:0000256" key="6">
    <source>
        <dbReference type="ARBA" id="ARBA00047942"/>
    </source>
</evidence>
<dbReference type="PANTHER" id="PTHR33375:SF1">
    <property type="entry name" value="CHROMOSOME-PARTITIONING PROTEIN PARB-RELATED"/>
    <property type="match status" value="1"/>
</dbReference>
<dbReference type="GO" id="GO:0005694">
    <property type="term" value="C:chromosome"/>
    <property type="evidence" value="ECO:0007669"/>
    <property type="project" value="TreeGrafter"/>
</dbReference>
<evidence type="ECO:0000256" key="2">
    <source>
        <dbReference type="ARBA" id="ARBA00011900"/>
    </source>
</evidence>
<keyword evidence="9" id="KW-1185">Reference proteome</keyword>
<gene>
    <name evidence="8" type="ORF">GRI89_02855</name>
</gene>
<dbReference type="InterPro" id="IPR002941">
    <property type="entry name" value="DNA_methylase_N4/N6"/>
</dbReference>
<dbReference type="GO" id="GO:0007059">
    <property type="term" value="P:chromosome segregation"/>
    <property type="evidence" value="ECO:0007669"/>
    <property type="project" value="TreeGrafter"/>
</dbReference>
<evidence type="ECO:0000313" key="9">
    <source>
        <dbReference type="Proteomes" id="UP000433652"/>
    </source>
</evidence>
<dbReference type="InterPro" id="IPR003115">
    <property type="entry name" value="ParB_N"/>
</dbReference>
<dbReference type="GO" id="GO:0032259">
    <property type="term" value="P:methylation"/>
    <property type="evidence" value="ECO:0007669"/>
    <property type="project" value="UniProtKB-KW"/>
</dbReference>
<dbReference type="PIRSF" id="PIRSF036758">
    <property type="entry name" value="Aden_M_ParB"/>
    <property type="match status" value="1"/>
</dbReference>
<dbReference type="GO" id="GO:0003677">
    <property type="term" value="F:DNA binding"/>
    <property type="evidence" value="ECO:0007669"/>
    <property type="project" value="InterPro"/>
</dbReference>
<evidence type="ECO:0000256" key="1">
    <source>
        <dbReference type="ARBA" id="ARBA00006594"/>
    </source>
</evidence>
<dbReference type="Pfam" id="PF01555">
    <property type="entry name" value="N6_N4_Mtase"/>
    <property type="match status" value="1"/>
</dbReference>
<sequence length="452" mass="49766">MSQSTTSRPSSSMTDLQRDWPACQAVEAKIADLRPYGRNARTHTAKQIKQIADAIREWGWTSPILITEDRMIVAGHGRVLAAQRLGIETVPAIIANGWSEKQIRAYVIADNKLALNAGWDEKLLAAELEDLCAAGFAVDLIGFSDREFAELVPPGERLLTDPDDIPDTSAQPVCRPCDCWILGDHRLVCGDATEARTYSDLLREDRPQCCWTDPPYNVNYQSSAGSIANDNLKDAEFAEFLRKSFSCLAKALPSGASVYVAHADTQGLKFRQAFEDAGLKLSGVVIWEKNSIVLGRSDYQWKHEPILYGWKPGAAHTWLGNRKQSTISELNGNVFSMNEDGSVVVRVGNETIVIEGQGLSARAIEPTIIRVDRPRASADHPTMKPVQLIVSTLRNSAEQGDIVLDPFAGSGSTIIAAELLELRCRAIELDPHYCDVIIERWQDATGRKAVRG</sequence>
<dbReference type="SUPFAM" id="SSF53335">
    <property type="entry name" value="S-adenosyl-L-methionine-dependent methyltransferases"/>
    <property type="match status" value="1"/>
</dbReference>
<dbReference type="Proteomes" id="UP000433652">
    <property type="component" value="Unassembled WGS sequence"/>
</dbReference>
<dbReference type="PANTHER" id="PTHR33375">
    <property type="entry name" value="CHROMOSOME-PARTITIONING PROTEIN PARB-RELATED"/>
    <property type="match status" value="1"/>
</dbReference>
<comment type="caution">
    <text evidence="8">The sequence shown here is derived from an EMBL/GenBank/DDBJ whole genome shotgun (WGS) entry which is preliminary data.</text>
</comment>
<evidence type="ECO:0000313" key="8">
    <source>
        <dbReference type="EMBL" id="MXO58487.1"/>
    </source>
</evidence>
<dbReference type="InterPro" id="IPR015840">
    <property type="entry name" value="DNA_MeTrfase_ParB"/>
</dbReference>
<keyword evidence="3" id="KW-0489">Methyltransferase</keyword>
<dbReference type="GO" id="GO:0009007">
    <property type="term" value="F:site-specific DNA-methyltransferase (adenine-specific) activity"/>
    <property type="evidence" value="ECO:0007669"/>
    <property type="project" value="UniProtKB-EC"/>
</dbReference>
<feature type="domain" description="ParB-like N-terminal" evidence="7">
    <location>
        <begin position="26"/>
        <end position="111"/>
    </location>
</feature>
<dbReference type="EC" id="2.1.1.72" evidence="2"/>
<dbReference type="Gene3D" id="3.90.1530.10">
    <property type="entry name" value="Conserved hypothetical protein from pyrococcus furiosus pfu- 392566-001, ParB domain"/>
    <property type="match status" value="1"/>
</dbReference>
<dbReference type="CDD" id="cd16403">
    <property type="entry name" value="ParB_N_like_MT"/>
    <property type="match status" value="1"/>
</dbReference>
<dbReference type="GO" id="GO:0008170">
    <property type="term" value="F:N-methyltransferase activity"/>
    <property type="evidence" value="ECO:0007669"/>
    <property type="project" value="InterPro"/>
</dbReference>
<dbReference type="InterPro" id="IPR050336">
    <property type="entry name" value="Chromosome_partition/occlusion"/>
</dbReference>
<dbReference type="InterPro" id="IPR002295">
    <property type="entry name" value="N4/N6-MTase_EcoPI_Mod-like"/>
</dbReference>
<comment type="catalytic activity">
    <reaction evidence="6">
        <text>a 2'-deoxyadenosine in DNA + S-adenosyl-L-methionine = an N(6)-methyl-2'-deoxyadenosine in DNA + S-adenosyl-L-homocysteine + H(+)</text>
        <dbReference type="Rhea" id="RHEA:15197"/>
        <dbReference type="Rhea" id="RHEA-COMP:12418"/>
        <dbReference type="Rhea" id="RHEA-COMP:12419"/>
        <dbReference type="ChEBI" id="CHEBI:15378"/>
        <dbReference type="ChEBI" id="CHEBI:57856"/>
        <dbReference type="ChEBI" id="CHEBI:59789"/>
        <dbReference type="ChEBI" id="CHEBI:90615"/>
        <dbReference type="ChEBI" id="CHEBI:90616"/>
        <dbReference type="EC" id="2.1.1.72"/>
    </reaction>
</comment>
<organism evidence="8 9">
    <name type="scientific">Croceibacterium salegens</name>
    <dbReference type="NCBI Taxonomy" id="1737568"/>
    <lineage>
        <taxon>Bacteria</taxon>
        <taxon>Pseudomonadati</taxon>
        <taxon>Pseudomonadota</taxon>
        <taxon>Alphaproteobacteria</taxon>
        <taxon>Sphingomonadales</taxon>
        <taxon>Erythrobacteraceae</taxon>
        <taxon>Croceibacterium</taxon>
    </lineage>
</organism>